<organism evidence="3 4">
    <name type="scientific">Streptomyces silvae</name>
    <dbReference type="NCBI Taxonomy" id="2803812"/>
    <lineage>
        <taxon>Bacteria</taxon>
        <taxon>Bacillati</taxon>
        <taxon>Actinomycetota</taxon>
        <taxon>Actinomycetes</taxon>
        <taxon>Kitasatosporales</taxon>
        <taxon>Streptomycetaceae</taxon>
        <taxon>Streptomyces</taxon>
    </lineage>
</organism>
<keyword evidence="4" id="KW-1185">Reference proteome</keyword>
<dbReference type="Pfam" id="PF01526">
    <property type="entry name" value="DDE_Tnp_Tn3"/>
    <property type="match status" value="1"/>
</dbReference>
<proteinExistence type="predicted"/>
<name>A0ABU7ZZK6_9ACTN</name>
<sequence>MFGRDGRPTPLGAAFAEWGRIARTEHLLRVVDPVDDTYPRQMNRQLTVQESRHKPARDVCHGKRGTILQAYRDGMENQLGALGPVLNAIVLWTTKYIDATVARLRAEGHETRDEDNARLSPLKHRNLNLLGRYSFTASTPAAGVLRPLRDPDAPELDEGDDGAAPD</sequence>
<feature type="domain" description="Tn3 transposase DDE" evidence="2">
    <location>
        <begin position="1"/>
        <end position="133"/>
    </location>
</feature>
<evidence type="ECO:0000259" key="2">
    <source>
        <dbReference type="Pfam" id="PF01526"/>
    </source>
</evidence>
<gene>
    <name evidence="3" type="ORF">QBA37_09915</name>
</gene>
<feature type="region of interest" description="Disordered" evidence="1">
    <location>
        <begin position="143"/>
        <end position="166"/>
    </location>
</feature>
<accession>A0ABU7ZZK6</accession>
<dbReference type="Proteomes" id="UP001382181">
    <property type="component" value="Unassembled WGS sequence"/>
</dbReference>
<evidence type="ECO:0000313" key="4">
    <source>
        <dbReference type="Proteomes" id="UP001382181"/>
    </source>
</evidence>
<evidence type="ECO:0000256" key="1">
    <source>
        <dbReference type="SAM" id="MobiDB-lite"/>
    </source>
</evidence>
<feature type="compositionally biased region" description="Acidic residues" evidence="1">
    <location>
        <begin position="153"/>
        <end position="166"/>
    </location>
</feature>
<dbReference type="InterPro" id="IPR002513">
    <property type="entry name" value="Tn3_Tnp_DDE_dom"/>
</dbReference>
<comment type="caution">
    <text evidence="3">The sequence shown here is derived from an EMBL/GenBank/DDBJ whole genome shotgun (WGS) entry which is preliminary data.</text>
</comment>
<evidence type="ECO:0000313" key="3">
    <source>
        <dbReference type="EMBL" id="MEH0559568.1"/>
    </source>
</evidence>
<dbReference type="EMBL" id="JARUMK010000001">
    <property type="protein sequence ID" value="MEH0559568.1"/>
    <property type="molecule type" value="Genomic_DNA"/>
</dbReference>
<protein>
    <submittedName>
        <fullName evidence="3">Tn3 family transposase</fullName>
    </submittedName>
</protein>
<reference evidence="3 4" key="1">
    <citation type="submission" date="2023-04" db="EMBL/GenBank/DDBJ databases">
        <title>Genomic diversity of scab-causing Streptomyces spp. in the province of Quebec, Canada.</title>
        <authorList>
            <person name="Biessy A."/>
            <person name="Cadieux M."/>
            <person name="Ciotola M."/>
            <person name="Filion M."/>
        </authorList>
    </citation>
    <scope>NUCLEOTIDE SEQUENCE [LARGE SCALE GENOMIC DNA]</scope>
    <source>
        <strain evidence="3 4">B21-103</strain>
    </source>
</reference>